<evidence type="ECO:0000256" key="4">
    <source>
        <dbReference type="ARBA" id="ARBA00022806"/>
    </source>
</evidence>
<sequence length="1536" mass="159006">MRPIGLRRRPGPASTPAPPGTRPISSFLAPKPQGPGPAGGATEQATAGVAPSAIGPPAPADAAGPAAPLPLDRPPAPEHEYLLRSLNEEQRTAVVANPDGVLIILAGPGTGKTRTITHRLAYLLSACRLPPASLVMVTFTKKAAEELKSRTRALLGASFPPGIIIGTFHNVCNHFLRLHHRLVGLQANFRLIDEHTSRRYMLDVCSALGQRLPLDQLSAFITEVKRHPRGPEDYLSLSASKYDQEFATFSQAYRAYAARCREANVIDFEDSLILGERLFKQHPEVLQGVRHVLVDEFQDTCDIQFSLTCLLAGAETTRVVSPTGASSSLVKASPEIEIASSGAARRRGALTIVGDPDQSIYGFRKANVHHLTRGLGRIYGAALRTVELGTNYRSSGCIVAASRVVIEQDTERKKRDLRSAFGSVPAEALPRRGAFASQAPLPGGLCPSLGPPVAVCSLSTPGTEATFIGCEIKRLIEASQGLLSFSDMCVLVRENRQFQEIEQALSRLGIPHTRSSDTRVDRSAFGSADARVLHGYLAVGMFLALAESGLRSAAEIIFPRARLNAAFCQSVNSPSRMIGPSALDDLRILAGSLPAPGSGANMLDAARVLCDRAPGVGVAVAVGVAGPDAPMAPGSQAGEGTPAVGRNAFDVLRASAGQRPAAPSEPIGGKAGIPPAALAGWLAERRSLRERLNPFLDVVDAVAGLLRASPPVGATGQSVGARLLSLVDTALSRSGQPISSECGGRAELDKQITAWASGFDRQAARGCFSQSASDRAGFTQPATGSCWCSGSGPDAGASLPGVCRTASQLSPDQLALAAMLARWELEHQAQQRRGQALNAVAMSSLHSAKGLEWPVVFIAGVEEGFLPHRLTVNASTGGDVEAAEDSLCEELRLLYVGMTRAQAGLYLTSSSYHCSRGESQWPPMSRFLRDLNFPAAGCGGSHLLKSAHFMQQALAQLGPAGLESGPPAEPAASGPRASRLGPLPDVAAFRNRSLSRRNQLDAVLARSGTPFCQSTPPTLSPAILHGLGWLLRRPVPPGAFAASCAGYLAPDLGAFIGEERSAPAASGGEGPGAADPRDAWALGLAAGLLDAGDGHGDPGLQPSGGETFSGFQSASSAFGRSSSSSASASSGSGTSAGAGAGPGGSFVRASSLGGVAAGGQATGFRQASRLGTSQPGPGAGADSPFGFRSAQVVDFTRPGGPVITHGPHAGQAPGPFGALAPASDALSSGARIPAMASPSWFDPFAATCALRGSQRRGEQADTKDGLAAGRQRAAEPAPTSSFGHMPVMTFSRQQRGVVTEAPRPAPGSGTAAGPMRSLLSTRPLATAASATATAAAAAAAAEGELVDLTEPGAPGAGSPRRRPPRTREERERQMLEVLKRRREAPPSPPAAGEDSLSSDSDDDFALYGEEDNEFDFDTGTMRQSAAARRRVRSVAGRAADPGCVATVMASTGGRLEPPGVGTAPRPRPSPGPPGGPPPLRQAHRPLSNWGHTAASASSTASTGGRRPIGSSQQYSSAFRSAGSFSQPRDAWRSRPP</sequence>
<evidence type="ECO:0000256" key="8">
    <source>
        <dbReference type="ARBA" id="ARBA00034617"/>
    </source>
</evidence>
<feature type="region of interest" description="Disordered" evidence="12">
    <location>
        <begin position="1167"/>
        <end position="1186"/>
    </location>
</feature>
<feature type="domain" description="UvrD-like helicase C-terminal" evidence="14">
    <location>
        <begin position="396"/>
        <end position="850"/>
    </location>
</feature>
<evidence type="ECO:0000313" key="15">
    <source>
        <dbReference type="EMBL" id="KCV69073.1"/>
    </source>
</evidence>
<dbReference type="GO" id="GO:0016787">
    <property type="term" value="F:hydrolase activity"/>
    <property type="evidence" value="ECO:0007669"/>
    <property type="project" value="UniProtKB-UniRule"/>
</dbReference>
<evidence type="ECO:0000313" key="16">
    <source>
        <dbReference type="Proteomes" id="UP000030693"/>
    </source>
</evidence>
<dbReference type="PROSITE" id="PS51198">
    <property type="entry name" value="UVRD_HELICASE_ATP_BIND"/>
    <property type="match status" value="1"/>
</dbReference>
<name>A0A058Z575_FONAL</name>
<dbReference type="PANTHER" id="PTHR11070:SF2">
    <property type="entry name" value="ATP-DEPENDENT DNA HELICASE SRS2"/>
    <property type="match status" value="1"/>
</dbReference>
<keyword evidence="6" id="KW-0238">DNA-binding</keyword>
<feature type="domain" description="UvrD-like helicase ATP-binding" evidence="13">
    <location>
        <begin position="85"/>
        <end position="395"/>
    </location>
</feature>
<feature type="region of interest" description="Disordered" evidence="12">
    <location>
        <begin position="1"/>
        <end position="76"/>
    </location>
</feature>
<feature type="region of interest" description="Disordered" evidence="12">
    <location>
        <begin position="959"/>
        <end position="982"/>
    </location>
</feature>
<dbReference type="InterPro" id="IPR000212">
    <property type="entry name" value="DNA_helicase_UvrD/REP"/>
</dbReference>
<dbReference type="GO" id="GO:0005634">
    <property type="term" value="C:nucleus"/>
    <property type="evidence" value="ECO:0007669"/>
    <property type="project" value="TreeGrafter"/>
</dbReference>
<feature type="region of interest" description="Disordered" evidence="12">
    <location>
        <begin position="1252"/>
        <end position="1316"/>
    </location>
</feature>
<keyword evidence="4 11" id="KW-0347">Helicase</keyword>
<proteinExistence type="inferred from homology"/>
<dbReference type="GO" id="GO:0043138">
    <property type="term" value="F:3'-5' DNA helicase activity"/>
    <property type="evidence" value="ECO:0007669"/>
    <property type="project" value="UniProtKB-EC"/>
</dbReference>
<evidence type="ECO:0000256" key="10">
    <source>
        <dbReference type="ARBA" id="ARBA00048988"/>
    </source>
</evidence>
<dbReference type="GO" id="GO:0005524">
    <property type="term" value="F:ATP binding"/>
    <property type="evidence" value="ECO:0007669"/>
    <property type="project" value="UniProtKB-UniRule"/>
</dbReference>
<dbReference type="Gene3D" id="3.40.50.300">
    <property type="entry name" value="P-loop containing nucleotide triphosphate hydrolases"/>
    <property type="match status" value="3"/>
</dbReference>
<evidence type="ECO:0000256" key="9">
    <source>
        <dbReference type="ARBA" id="ARBA00034808"/>
    </source>
</evidence>
<keyword evidence="5 11" id="KW-0067">ATP-binding</keyword>
<dbReference type="OMA" id="EHEYLLR"/>
<protein>
    <recommendedName>
        <fullName evidence="9">DNA 3'-5' helicase</fullName>
        <ecNumber evidence="9">5.6.2.4</ecNumber>
    </recommendedName>
</protein>
<keyword evidence="2 11" id="KW-0547">Nucleotide-binding</keyword>
<dbReference type="InterPro" id="IPR013986">
    <property type="entry name" value="DExx_box_DNA_helicase_dom_sf"/>
</dbReference>
<comment type="catalytic activity">
    <reaction evidence="8">
        <text>Couples ATP hydrolysis with the unwinding of duplex DNA by translocating in the 3'-5' direction.</text>
        <dbReference type="EC" id="5.6.2.4"/>
    </reaction>
</comment>
<gene>
    <name evidence="15" type="ORF">H696_04488</name>
</gene>
<dbReference type="eggNOG" id="KOG2108">
    <property type="taxonomic scope" value="Eukaryota"/>
</dbReference>
<feature type="compositionally biased region" description="Low complexity" evidence="12">
    <location>
        <begin position="1108"/>
        <end position="1133"/>
    </location>
</feature>
<feature type="compositionally biased region" description="Low complexity" evidence="12">
    <location>
        <begin position="959"/>
        <end position="979"/>
    </location>
</feature>
<feature type="compositionally biased region" description="Acidic residues" evidence="12">
    <location>
        <begin position="1399"/>
        <end position="1416"/>
    </location>
</feature>
<evidence type="ECO:0000256" key="5">
    <source>
        <dbReference type="ARBA" id="ARBA00022840"/>
    </source>
</evidence>
<dbReference type="GO" id="GO:0000725">
    <property type="term" value="P:recombinational repair"/>
    <property type="evidence" value="ECO:0007669"/>
    <property type="project" value="TreeGrafter"/>
</dbReference>
<feature type="compositionally biased region" description="Basic and acidic residues" evidence="12">
    <location>
        <begin position="1255"/>
        <end position="1264"/>
    </location>
</feature>
<evidence type="ECO:0000259" key="13">
    <source>
        <dbReference type="PROSITE" id="PS51198"/>
    </source>
</evidence>
<feature type="compositionally biased region" description="Low complexity" evidence="12">
    <location>
        <begin position="1492"/>
        <end position="1502"/>
    </location>
</feature>
<dbReference type="InterPro" id="IPR014016">
    <property type="entry name" value="UvrD-like_ATP-bd"/>
</dbReference>
<dbReference type="Proteomes" id="UP000030693">
    <property type="component" value="Unassembled WGS sequence"/>
</dbReference>
<feature type="region of interest" description="Disordered" evidence="12">
    <location>
        <begin position="1348"/>
        <end position="1536"/>
    </location>
</feature>
<dbReference type="GeneID" id="20529213"/>
<dbReference type="GO" id="GO:0003677">
    <property type="term" value="F:DNA binding"/>
    <property type="evidence" value="ECO:0007669"/>
    <property type="project" value="UniProtKB-KW"/>
</dbReference>
<evidence type="ECO:0000256" key="6">
    <source>
        <dbReference type="ARBA" id="ARBA00023125"/>
    </source>
</evidence>
<dbReference type="OrthoDB" id="1470711at2759"/>
<dbReference type="CDD" id="cd17932">
    <property type="entry name" value="DEXQc_UvrD"/>
    <property type="match status" value="1"/>
</dbReference>
<feature type="compositionally biased region" description="Basic residues" evidence="12">
    <location>
        <begin position="1"/>
        <end position="10"/>
    </location>
</feature>
<comment type="similarity">
    <text evidence="1">Belongs to the helicase family. UvrD subfamily.</text>
</comment>
<evidence type="ECO:0000256" key="2">
    <source>
        <dbReference type="ARBA" id="ARBA00022741"/>
    </source>
</evidence>
<dbReference type="Gene3D" id="1.10.10.160">
    <property type="match status" value="1"/>
</dbReference>
<feature type="compositionally biased region" description="Low complexity" evidence="12">
    <location>
        <begin position="40"/>
        <end position="53"/>
    </location>
</feature>
<feature type="binding site" evidence="11">
    <location>
        <begin position="106"/>
        <end position="113"/>
    </location>
    <ligand>
        <name>ATP</name>
        <dbReference type="ChEBI" id="CHEBI:30616"/>
    </ligand>
</feature>
<accession>A0A058Z575</accession>
<feature type="compositionally biased region" description="Polar residues" evidence="12">
    <location>
        <begin position="1509"/>
        <end position="1526"/>
    </location>
</feature>
<dbReference type="CDD" id="cd18807">
    <property type="entry name" value="SF1_C_UvrD"/>
    <property type="match status" value="1"/>
</dbReference>
<evidence type="ECO:0000256" key="7">
    <source>
        <dbReference type="ARBA" id="ARBA00023235"/>
    </source>
</evidence>
<dbReference type="InterPro" id="IPR027417">
    <property type="entry name" value="P-loop_NTPase"/>
</dbReference>
<organism evidence="15">
    <name type="scientific">Fonticula alba</name>
    <name type="common">Slime mold</name>
    <dbReference type="NCBI Taxonomy" id="691883"/>
    <lineage>
        <taxon>Eukaryota</taxon>
        <taxon>Rotosphaerida</taxon>
        <taxon>Fonticulaceae</taxon>
        <taxon>Fonticula</taxon>
    </lineage>
</organism>
<feature type="compositionally biased region" description="Pro residues" evidence="12">
    <location>
        <begin position="1465"/>
        <end position="1479"/>
    </location>
</feature>
<keyword evidence="7" id="KW-0413">Isomerase</keyword>
<evidence type="ECO:0000256" key="11">
    <source>
        <dbReference type="PROSITE-ProRule" id="PRU00560"/>
    </source>
</evidence>
<dbReference type="PROSITE" id="PS51217">
    <property type="entry name" value="UVRD_HELICASE_CTER"/>
    <property type="match status" value="1"/>
</dbReference>
<evidence type="ECO:0000256" key="1">
    <source>
        <dbReference type="ARBA" id="ARBA00009922"/>
    </source>
</evidence>
<reference evidence="15" key="1">
    <citation type="submission" date="2013-04" db="EMBL/GenBank/DDBJ databases">
        <title>The Genome Sequence of Fonticula alba ATCC 38817.</title>
        <authorList>
            <consortium name="The Broad Institute Genomics Platform"/>
            <person name="Russ C."/>
            <person name="Cuomo C."/>
            <person name="Burger G."/>
            <person name="Gray M.W."/>
            <person name="Holland P.W.H."/>
            <person name="King N."/>
            <person name="Lang F.B.F."/>
            <person name="Roger A.J."/>
            <person name="Ruiz-Trillo I."/>
            <person name="Brown M."/>
            <person name="Walker B."/>
            <person name="Young S."/>
            <person name="Zeng Q."/>
            <person name="Gargeya S."/>
            <person name="Fitzgerald M."/>
            <person name="Haas B."/>
            <person name="Abouelleil A."/>
            <person name="Allen A.W."/>
            <person name="Alvarado L."/>
            <person name="Arachchi H.M."/>
            <person name="Berlin A.M."/>
            <person name="Chapman S.B."/>
            <person name="Gainer-Dewar J."/>
            <person name="Goldberg J."/>
            <person name="Griggs A."/>
            <person name="Gujja S."/>
            <person name="Hansen M."/>
            <person name="Howarth C."/>
            <person name="Imamovic A."/>
            <person name="Ireland A."/>
            <person name="Larimer J."/>
            <person name="McCowan C."/>
            <person name="Murphy C."/>
            <person name="Pearson M."/>
            <person name="Poon T.W."/>
            <person name="Priest M."/>
            <person name="Roberts A."/>
            <person name="Saif S."/>
            <person name="Shea T."/>
            <person name="Sisk P."/>
            <person name="Sykes S."/>
            <person name="Wortman J."/>
            <person name="Nusbaum C."/>
            <person name="Birren B."/>
        </authorList>
    </citation>
    <scope>NUCLEOTIDE SEQUENCE [LARGE SCALE GENOMIC DNA]</scope>
    <source>
        <strain evidence="15">ATCC 38817</strain>
    </source>
</reference>
<feature type="compositionally biased region" description="Basic and acidic residues" evidence="12">
    <location>
        <begin position="1365"/>
        <end position="1378"/>
    </location>
</feature>
<dbReference type="SUPFAM" id="SSF52540">
    <property type="entry name" value="P-loop containing nucleoside triphosphate hydrolases"/>
    <property type="match status" value="1"/>
</dbReference>
<dbReference type="EMBL" id="KB932207">
    <property type="protein sequence ID" value="KCV69073.1"/>
    <property type="molecule type" value="Genomic_DNA"/>
</dbReference>
<comment type="catalytic activity">
    <reaction evidence="10">
        <text>ATP + H2O = ADP + phosphate + H(+)</text>
        <dbReference type="Rhea" id="RHEA:13065"/>
        <dbReference type="ChEBI" id="CHEBI:15377"/>
        <dbReference type="ChEBI" id="CHEBI:15378"/>
        <dbReference type="ChEBI" id="CHEBI:30616"/>
        <dbReference type="ChEBI" id="CHEBI:43474"/>
        <dbReference type="ChEBI" id="CHEBI:456216"/>
        <dbReference type="EC" id="5.6.2.4"/>
    </reaction>
</comment>
<evidence type="ECO:0000259" key="14">
    <source>
        <dbReference type="PROSITE" id="PS51217"/>
    </source>
</evidence>
<evidence type="ECO:0000256" key="12">
    <source>
        <dbReference type="SAM" id="MobiDB-lite"/>
    </source>
</evidence>
<dbReference type="STRING" id="691883.A0A058Z575"/>
<feature type="region of interest" description="Disordered" evidence="12">
    <location>
        <begin position="1092"/>
        <end position="1142"/>
    </location>
</feature>
<evidence type="ECO:0000256" key="3">
    <source>
        <dbReference type="ARBA" id="ARBA00022801"/>
    </source>
</evidence>
<dbReference type="Gene3D" id="1.10.486.10">
    <property type="entry name" value="PCRA, domain 4"/>
    <property type="match status" value="1"/>
</dbReference>
<dbReference type="Pfam" id="PF13361">
    <property type="entry name" value="UvrD_C"/>
    <property type="match status" value="2"/>
</dbReference>
<dbReference type="Pfam" id="PF00580">
    <property type="entry name" value="UvrD-helicase"/>
    <property type="match status" value="1"/>
</dbReference>
<dbReference type="RefSeq" id="XP_009496644.1">
    <property type="nucleotide sequence ID" value="XM_009498369.1"/>
</dbReference>
<keyword evidence="3 11" id="KW-0378">Hydrolase</keyword>
<dbReference type="PANTHER" id="PTHR11070">
    <property type="entry name" value="UVRD / RECB / PCRA DNA HELICASE FAMILY MEMBER"/>
    <property type="match status" value="1"/>
</dbReference>
<dbReference type="InterPro" id="IPR014017">
    <property type="entry name" value="DNA_helicase_UvrD-like_C"/>
</dbReference>
<keyword evidence="16" id="KW-1185">Reference proteome</keyword>
<dbReference type="EC" id="5.6.2.4" evidence="9"/>